<proteinExistence type="predicted"/>
<sequence>MQRLAGRLGLAITVKAKRMAASPERAVEENLGVWCAQASDNLRQEFLDCVKLVEAFGWSTDLDVSAVDEIETGMQMAERHYSLVEEQVLLLQETVIEQRLLLEELVDLLPMKMAVAGAVAIEASTEADLEQHSTSTWARVDAQARDLRKVREDALHRAAYGQAVEDFC</sequence>
<keyword evidence="2" id="KW-1185">Reference proteome</keyword>
<protein>
    <submittedName>
        <fullName evidence="1">Uncharacterized protein</fullName>
    </submittedName>
</protein>
<dbReference type="AlphaFoldDB" id="A0AAE1BZ84"/>
<gene>
    <name evidence="1" type="ORF">LTR78_007016</name>
</gene>
<accession>A0AAE1BZ84</accession>
<evidence type="ECO:0000313" key="1">
    <source>
        <dbReference type="EMBL" id="KAK3673176.1"/>
    </source>
</evidence>
<reference evidence="1" key="1">
    <citation type="submission" date="2023-07" db="EMBL/GenBank/DDBJ databases">
        <title>Black Yeasts Isolated from many extreme environments.</title>
        <authorList>
            <person name="Coleine C."/>
            <person name="Stajich J.E."/>
            <person name="Selbmann L."/>
        </authorList>
    </citation>
    <scope>NUCLEOTIDE SEQUENCE</scope>
    <source>
        <strain evidence="1">CCFEE 5485</strain>
    </source>
</reference>
<evidence type="ECO:0000313" key="2">
    <source>
        <dbReference type="Proteomes" id="UP001274830"/>
    </source>
</evidence>
<name>A0AAE1BZ84_9PEZI</name>
<dbReference type="Proteomes" id="UP001274830">
    <property type="component" value="Unassembled WGS sequence"/>
</dbReference>
<dbReference type="EMBL" id="JAUTXT010000027">
    <property type="protein sequence ID" value="KAK3673176.1"/>
    <property type="molecule type" value="Genomic_DNA"/>
</dbReference>
<organism evidence="1 2">
    <name type="scientific">Recurvomyces mirabilis</name>
    <dbReference type="NCBI Taxonomy" id="574656"/>
    <lineage>
        <taxon>Eukaryota</taxon>
        <taxon>Fungi</taxon>
        <taxon>Dikarya</taxon>
        <taxon>Ascomycota</taxon>
        <taxon>Pezizomycotina</taxon>
        <taxon>Dothideomycetes</taxon>
        <taxon>Dothideomycetidae</taxon>
        <taxon>Mycosphaerellales</taxon>
        <taxon>Teratosphaeriaceae</taxon>
        <taxon>Recurvomyces</taxon>
    </lineage>
</organism>
<comment type="caution">
    <text evidence="1">The sequence shown here is derived from an EMBL/GenBank/DDBJ whole genome shotgun (WGS) entry which is preliminary data.</text>
</comment>